<evidence type="ECO:0000313" key="6">
    <source>
        <dbReference type="EMBL" id="GEC96477.1"/>
    </source>
</evidence>
<accession>A0A4Y4CZL5</accession>
<comment type="similarity">
    <text evidence="2 5">Belongs to the bacterial histone-like protein family.</text>
</comment>
<dbReference type="PANTHER" id="PTHR33175:SF3">
    <property type="entry name" value="DNA-BINDING PROTEIN HU-BETA"/>
    <property type="match status" value="1"/>
</dbReference>
<dbReference type="Gene3D" id="4.10.520.10">
    <property type="entry name" value="IHF-like DNA-binding proteins"/>
    <property type="match status" value="1"/>
</dbReference>
<comment type="caution">
    <text evidence="6">The sequence shown here is derived from an EMBL/GenBank/DDBJ whole genome shotgun (WGS) entry which is preliminary data.</text>
</comment>
<dbReference type="GO" id="GO:1990178">
    <property type="term" value="C:HU-DNA complex"/>
    <property type="evidence" value="ECO:0007669"/>
    <property type="project" value="UniProtKB-ARBA"/>
</dbReference>
<keyword evidence="3" id="KW-0226">DNA condensation</keyword>
<dbReference type="InterPro" id="IPR010992">
    <property type="entry name" value="IHF-like_DNA-bd_dom_sf"/>
</dbReference>
<dbReference type="GO" id="GO:0030527">
    <property type="term" value="F:structural constituent of chromatin"/>
    <property type="evidence" value="ECO:0007669"/>
    <property type="project" value="InterPro"/>
</dbReference>
<dbReference type="GO" id="GO:0042802">
    <property type="term" value="F:identical protein binding"/>
    <property type="evidence" value="ECO:0007669"/>
    <property type="project" value="UniProtKB-ARBA"/>
</dbReference>
<dbReference type="GO" id="GO:1990103">
    <property type="term" value="C:DnaA-HU complex"/>
    <property type="evidence" value="ECO:0007669"/>
    <property type="project" value="UniProtKB-ARBA"/>
</dbReference>
<dbReference type="GO" id="GO:0005829">
    <property type="term" value="C:cytosol"/>
    <property type="evidence" value="ECO:0007669"/>
    <property type="project" value="TreeGrafter"/>
</dbReference>
<dbReference type="GO" id="GO:0006351">
    <property type="term" value="P:DNA-templated transcription"/>
    <property type="evidence" value="ECO:0007669"/>
    <property type="project" value="UniProtKB-ARBA"/>
</dbReference>
<protein>
    <submittedName>
        <fullName evidence="6">DNA-binding protein HU-beta</fullName>
    </submittedName>
</protein>
<dbReference type="SMART" id="SM00411">
    <property type="entry name" value="BHL"/>
    <property type="match status" value="1"/>
</dbReference>
<dbReference type="GO" id="GO:0030261">
    <property type="term" value="P:chromosome condensation"/>
    <property type="evidence" value="ECO:0007669"/>
    <property type="project" value="UniProtKB-KW"/>
</dbReference>
<keyword evidence="4 6" id="KW-0238">DNA-binding</keyword>
<evidence type="ECO:0000256" key="3">
    <source>
        <dbReference type="ARBA" id="ARBA00023067"/>
    </source>
</evidence>
<dbReference type="InterPro" id="IPR000119">
    <property type="entry name" value="Hist_DNA-bd"/>
</dbReference>
<dbReference type="Pfam" id="PF00216">
    <property type="entry name" value="Bac_DNA_binding"/>
    <property type="match status" value="1"/>
</dbReference>
<dbReference type="EMBL" id="BJNV01000045">
    <property type="protein sequence ID" value="GEC96477.1"/>
    <property type="molecule type" value="Genomic_DNA"/>
</dbReference>
<reference evidence="6 7" key="1">
    <citation type="submission" date="2019-06" db="EMBL/GenBank/DDBJ databases">
        <title>Whole genome shotgun sequence of Zoogloea ramigera NBRC 15342.</title>
        <authorList>
            <person name="Hosoyama A."/>
            <person name="Uohara A."/>
            <person name="Ohji S."/>
            <person name="Ichikawa N."/>
        </authorList>
    </citation>
    <scope>NUCLEOTIDE SEQUENCE [LARGE SCALE GENOMIC DNA]</scope>
    <source>
        <strain evidence="6 7">NBRC 15342</strain>
    </source>
</reference>
<comment type="function">
    <text evidence="1">Histone-like DNA-binding protein which is capable of wrapping DNA to stabilize it, and thus to prevent its denaturation under extreme environmental conditions.</text>
</comment>
<name>A0A4Y4CZL5_ZOORA</name>
<proteinExistence type="inferred from homology"/>
<dbReference type="PANTHER" id="PTHR33175">
    <property type="entry name" value="DNA-BINDING PROTEIN HU"/>
    <property type="match status" value="1"/>
</dbReference>
<evidence type="ECO:0000256" key="4">
    <source>
        <dbReference type="ARBA" id="ARBA00023125"/>
    </source>
</evidence>
<dbReference type="Proteomes" id="UP000318422">
    <property type="component" value="Unassembled WGS sequence"/>
</dbReference>
<dbReference type="AlphaFoldDB" id="A0A4Y4CZL5"/>
<dbReference type="SUPFAM" id="SSF47729">
    <property type="entry name" value="IHF-like DNA-binding proteins"/>
    <property type="match status" value="1"/>
</dbReference>
<evidence type="ECO:0000256" key="5">
    <source>
        <dbReference type="RuleBase" id="RU003939"/>
    </source>
</evidence>
<keyword evidence="7" id="KW-1185">Reference proteome</keyword>
<dbReference type="FunFam" id="4.10.520.10:FF:000001">
    <property type="entry name" value="DNA-binding protein HU"/>
    <property type="match status" value="1"/>
</dbReference>
<dbReference type="PRINTS" id="PR01727">
    <property type="entry name" value="DNABINDINGHU"/>
</dbReference>
<evidence type="ECO:0000313" key="7">
    <source>
        <dbReference type="Proteomes" id="UP000318422"/>
    </source>
</evidence>
<sequence>MVSRACRFSICRGGFLFVKFDDEGAGVNKSELIDQIALDAEISKAAAGRALDAAISAVKQALKKGDSVTLVGFGTFNVGKRAARTGRNPRTGAAIKIQSAKIPKFRPGKALKDALN</sequence>
<dbReference type="PROSITE" id="PS00045">
    <property type="entry name" value="HISTONE_LIKE"/>
    <property type="match status" value="1"/>
</dbReference>
<dbReference type="CDD" id="cd13831">
    <property type="entry name" value="HU"/>
    <property type="match status" value="1"/>
</dbReference>
<gene>
    <name evidence="6" type="primary">hupB</name>
    <name evidence="6" type="ORF">ZRA01_25500</name>
</gene>
<dbReference type="GO" id="GO:0003677">
    <property type="term" value="F:DNA binding"/>
    <property type="evidence" value="ECO:0007669"/>
    <property type="project" value="UniProtKB-KW"/>
</dbReference>
<evidence type="ECO:0000256" key="1">
    <source>
        <dbReference type="ARBA" id="ARBA00003819"/>
    </source>
</evidence>
<dbReference type="InterPro" id="IPR020816">
    <property type="entry name" value="Histone-like_DNA-bd_CS"/>
</dbReference>
<organism evidence="6 7">
    <name type="scientific">Zoogloea ramigera</name>
    <dbReference type="NCBI Taxonomy" id="350"/>
    <lineage>
        <taxon>Bacteria</taxon>
        <taxon>Pseudomonadati</taxon>
        <taxon>Pseudomonadota</taxon>
        <taxon>Betaproteobacteria</taxon>
        <taxon>Rhodocyclales</taxon>
        <taxon>Zoogloeaceae</taxon>
        <taxon>Zoogloea</taxon>
    </lineage>
</organism>
<dbReference type="GO" id="GO:0006270">
    <property type="term" value="P:DNA replication initiation"/>
    <property type="evidence" value="ECO:0007669"/>
    <property type="project" value="UniProtKB-ARBA"/>
</dbReference>
<evidence type="ECO:0000256" key="2">
    <source>
        <dbReference type="ARBA" id="ARBA00010529"/>
    </source>
</evidence>